<dbReference type="SUPFAM" id="SSF55486">
    <property type="entry name" value="Metalloproteases ('zincins'), catalytic domain"/>
    <property type="match status" value="1"/>
</dbReference>
<protein>
    <submittedName>
        <fullName evidence="1">Uncharacterized protein</fullName>
    </submittedName>
</protein>
<proteinExistence type="predicted"/>
<dbReference type="GO" id="GO:0008237">
    <property type="term" value="F:metallopeptidase activity"/>
    <property type="evidence" value="ECO:0007669"/>
    <property type="project" value="InterPro"/>
</dbReference>
<evidence type="ECO:0000313" key="1">
    <source>
        <dbReference type="EMBL" id="ENV22194.1"/>
    </source>
</evidence>
<accession>N8YLG4</accession>
<comment type="caution">
    <text evidence="1">The sequence shown here is derived from an EMBL/GenBank/DDBJ whole genome shotgun (WGS) entry which is preliminary data.</text>
</comment>
<organism evidence="1 2">
    <name type="scientific">Acinetobacter bereziniae NIPH 3</name>
    <dbReference type="NCBI Taxonomy" id="1217651"/>
    <lineage>
        <taxon>Bacteria</taxon>
        <taxon>Pseudomonadati</taxon>
        <taxon>Pseudomonadota</taxon>
        <taxon>Gammaproteobacteria</taxon>
        <taxon>Moraxellales</taxon>
        <taxon>Moraxellaceae</taxon>
        <taxon>Acinetobacter</taxon>
    </lineage>
</organism>
<dbReference type="Gene3D" id="3.40.390.10">
    <property type="entry name" value="Collagenase (Catalytic Domain)"/>
    <property type="match status" value="1"/>
</dbReference>
<dbReference type="RefSeq" id="WP_004830315.1">
    <property type="nucleotide sequence ID" value="NZ_KB849467.1"/>
</dbReference>
<dbReference type="PATRIC" id="fig|1217651.3.peg.1828"/>
<dbReference type="AlphaFoldDB" id="N8YLG4"/>
<dbReference type="Proteomes" id="UP000013270">
    <property type="component" value="Unassembled WGS sequence"/>
</dbReference>
<dbReference type="HOGENOM" id="CLU_049563_0_0_6"/>
<reference evidence="1 2" key="1">
    <citation type="submission" date="2013-02" db="EMBL/GenBank/DDBJ databases">
        <title>The Genome Sequence of Acinetobacter bereziniae NIPH 3.</title>
        <authorList>
            <consortium name="The Broad Institute Genome Sequencing Platform"/>
            <consortium name="The Broad Institute Genome Sequencing Center for Infectious Disease"/>
            <person name="Cerqueira G."/>
            <person name="Feldgarden M."/>
            <person name="Courvalin P."/>
            <person name="Perichon B."/>
            <person name="Grillot-Courvalin C."/>
            <person name="Clermont D."/>
            <person name="Rocha E."/>
            <person name="Yoon E.-J."/>
            <person name="Nemec A."/>
            <person name="Walker B."/>
            <person name="Young S.K."/>
            <person name="Zeng Q."/>
            <person name="Gargeya S."/>
            <person name="Fitzgerald M."/>
            <person name="Haas B."/>
            <person name="Abouelleil A."/>
            <person name="Alvarado L."/>
            <person name="Arachchi H.M."/>
            <person name="Berlin A.M."/>
            <person name="Chapman S.B."/>
            <person name="Dewar J."/>
            <person name="Goldberg J."/>
            <person name="Griggs A."/>
            <person name="Gujja S."/>
            <person name="Hansen M."/>
            <person name="Howarth C."/>
            <person name="Imamovic A."/>
            <person name="Larimer J."/>
            <person name="McCowan C."/>
            <person name="Murphy C."/>
            <person name="Neiman D."/>
            <person name="Pearson M."/>
            <person name="Priest M."/>
            <person name="Roberts A."/>
            <person name="Saif S."/>
            <person name="Shea T."/>
            <person name="Sisk P."/>
            <person name="Sykes S."/>
            <person name="Wortman J."/>
            <person name="Nusbaum C."/>
            <person name="Birren B."/>
        </authorList>
    </citation>
    <scope>NUCLEOTIDE SEQUENCE [LARGE SCALE GENOMIC DNA]</scope>
    <source>
        <strain evidence="1 2">NIPH 3</strain>
    </source>
</reference>
<sequence length="469" mass="53929">MGVGGASPTAGTSCATCLRKFTVHIRNDHTKFQGKYGFDWLRNEYVNSFYKVDGINFKPLFKGKSLSDLREIYTSGQQTAIAPFGFSYSPAWLAIFANTNNNQSPVGSSEININGVDLDMEVIPLEPDNHIPLIDDGTLIELISTNKYLEITPNKFSIKDLIGNRRDRILDMKNNTKQYYYENLKKINIKCKNGILEKHEEINIYASKNKKREKVGKLMVYRNNDIPKLDLYFIDVVTDNKKINKPNNYEYFLKFQSYNQALVRAEKKLETKFDLVSLAKSYPEIDLFIKEVNHPDIINKQKSLDAQYLADKVIEFFDKYGGKYRPNDGQKFLKINGDGHARTYVFYTNLIAGGVNGIAPPEISTTNNKWDWGNTVVVYKQAQMNSDTLVHEIGHSLRLPHTFESAGGNKIIFYQGFTGNIMDYTWYQANSFIPNTSNQKVTIVKNNIFKRVYFGKFQWDILRKDRSLK</sequence>
<dbReference type="EMBL" id="APPK01000032">
    <property type="protein sequence ID" value="ENV22194.1"/>
    <property type="molecule type" value="Genomic_DNA"/>
</dbReference>
<evidence type="ECO:0000313" key="2">
    <source>
        <dbReference type="Proteomes" id="UP000013270"/>
    </source>
</evidence>
<gene>
    <name evidence="1" type="ORF">F963_01860</name>
</gene>
<dbReference type="InterPro" id="IPR024079">
    <property type="entry name" value="MetalloPept_cat_dom_sf"/>
</dbReference>
<name>N8YLG4_ACIBZ</name>